<dbReference type="EMBL" id="CP016591">
    <property type="protein sequence ID" value="ANY19729.1"/>
    <property type="molecule type" value="Genomic_DNA"/>
</dbReference>
<feature type="region of interest" description="Disordered" evidence="1">
    <location>
        <begin position="21"/>
        <end position="65"/>
    </location>
</feature>
<evidence type="ECO:0008006" key="4">
    <source>
        <dbReference type="Google" id="ProtNLM"/>
    </source>
</evidence>
<sequence>MKKFACLAAPLALAACTTSTPVPEDMASVSDLPTGATRSPSGFATIGKVPPAAWPEDPPPQPARLDTFERRTATGSEADRAKAREDANGPEDFQREVERLMQLLPGAERGNFVELRLARDDTVETFPAPLLGAEVWFKRDAAATLAKYTRDPRFFAKTGGLTESEMQTLRGLWFKRLEKVPGGYGMSSDPSLGRLEISLGVTEAQFREVARREGWSWGDEVDFKFSPAQPTAFADPNLAGLVRSFAREETNATIRLTALGTGRITLKDGCFRLDSREPALVMFGYDAQLGRDAEGYLVVTSPGQTGNPYRIGEPGAWNAPNHVDEDWRDVKALREACGSDPILNVAVPSSQRTFALPYADWVLDYALVNDLTYDQAWDRIMACMAREEREGVMSIDVRDACVTQFNRKGQALPQPLPPPPPG</sequence>
<dbReference type="KEGG" id="ado:A6F68_01212"/>
<dbReference type="Proteomes" id="UP000092932">
    <property type="component" value="Chromosome"/>
</dbReference>
<gene>
    <name evidence="2" type="ORF">A6F68_01212</name>
</gene>
<accession>A0A1B2AC41</accession>
<proteinExistence type="predicted"/>
<reference evidence="2 3" key="1">
    <citation type="submission" date="2016-07" db="EMBL/GenBank/DDBJ databases">
        <title>Complete genome sequence of Altererythrobacter dongtanensis KCTC 22672, a type strain with esterase isolated from tidal flat.</title>
        <authorList>
            <person name="Cheng H."/>
            <person name="Wu Y.-H."/>
            <person name="Zhou P."/>
            <person name="Huo Y.-Y."/>
            <person name="Wang C.-S."/>
            <person name="Xu X.-W."/>
        </authorList>
    </citation>
    <scope>NUCLEOTIDE SEQUENCE [LARGE SCALE GENOMIC DNA]</scope>
    <source>
        <strain evidence="2 3">KCTC 22672</strain>
    </source>
</reference>
<dbReference type="RefSeq" id="WP_067677363.1">
    <property type="nucleotide sequence ID" value="NZ_CP016591.1"/>
</dbReference>
<organism evidence="2 3">
    <name type="scientific">Tsuneonella dongtanensis</name>
    <dbReference type="NCBI Taxonomy" id="692370"/>
    <lineage>
        <taxon>Bacteria</taxon>
        <taxon>Pseudomonadati</taxon>
        <taxon>Pseudomonadota</taxon>
        <taxon>Alphaproteobacteria</taxon>
        <taxon>Sphingomonadales</taxon>
        <taxon>Erythrobacteraceae</taxon>
        <taxon>Tsuneonella</taxon>
    </lineage>
</organism>
<evidence type="ECO:0000256" key="1">
    <source>
        <dbReference type="SAM" id="MobiDB-lite"/>
    </source>
</evidence>
<evidence type="ECO:0000313" key="2">
    <source>
        <dbReference type="EMBL" id="ANY19729.1"/>
    </source>
</evidence>
<keyword evidence="3" id="KW-1185">Reference proteome</keyword>
<dbReference type="PROSITE" id="PS51257">
    <property type="entry name" value="PROKAR_LIPOPROTEIN"/>
    <property type="match status" value="1"/>
</dbReference>
<protein>
    <recommendedName>
        <fullName evidence="4">Lipoprotein</fullName>
    </recommendedName>
</protein>
<feature type="compositionally biased region" description="Pro residues" evidence="1">
    <location>
        <begin position="52"/>
        <end position="62"/>
    </location>
</feature>
<dbReference type="AlphaFoldDB" id="A0A1B2AC41"/>
<evidence type="ECO:0000313" key="3">
    <source>
        <dbReference type="Proteomes" id="UP000092932"/>
    </source>
</evidence>
<name>A0A1B2AC41_9SPHN</name>
<dbReference type="OrthoDB" id="7402425at2"/>
<dbReference type="STRING" id="692370.A6F68_01212"/>